<dbReference type="Proteomes" id="UP001558850">
    <property type="component" value="Unassembled WGS sequence"/>
</dbReference>
<proteinExistence type="predicted"/>
<organism evidence="1 2">
    <name type="scientific">Paraburkholderia phymatum</name>
    <dbReference type="NCBI Taxonomy" id="148447"/>
    <lineage>
        <taxon>Bacteria</taxon>
        <taxon>Pseudomonadati</taxon>
        <taxon>Pseudomonadota</taxon>
        <taxon>Betaproteobacteria</taxon>
        <taxon>Burkholderiales</taxon>
        <taxon>Burkholderiaceae</taxon>
        <taxon>Paraburkholderia</taxon>
    </lineage>
</organism>
<sequence>MSSNLNKALHAEHQRQIEEQLTDVHGRAQFMPSSRSGYLTTEAMADTVGVQAQSVRKRYSQTGTYFGLKPVKLPNRRLMWEANAVAKFLRGEEA</sequence>
<evidence type="ECO:0000313" key="1">
    <source>
        <dbReference type="EMBL" id="MEX3930359.1"/>
    </source>
</evidence>
<evidence type="ECO:0000313" key="2">
    <source>
        <dbReference type="Proteomes" id="UP001558850"/>
    </source>
</evidence>
<gene>
    <name evidence="1" type="ORF">AB4Y32_00845</name>
</gene>
<name>A0ACC6TSR2_9BURK</name>
<keyword evidence="2" id="KW-1185">Reference proteome</keyword>
<accession>A0ACC6TSR2</accession>
<comment type="caution">
    <text evidence="1">The sequence shown here is derived from an EMBL/GenBank/DDBJ whole genome shotgun (WGS) entry which is preliminary data.</text>
</comment>
<dbReference type="EMBL" id="JBFRCH010000001">
    <property type="protein sequence ID" value="MEX3930359.1"/>
    <property type="molecule type" value="Genomic_DNA"/>
</dbReference>
<protein>
    <submittedName>
        <fullName evidence="1">Uncharacterized protein</fullName>
    </submittedName>
</protein>
<reference evidence="1" key="1">
    <citation type="submission" date="2024-07" db="EMBL/GenBank/DDBJ databases">
        <title>A survey of Mimosa microsymbionts across Brazilian biomes reveals a high diversity of Paraburkholderia nodulating endemic species, but also that Cupriavidus is common as a symbiont of widespread species.</title>
        <authorList>
            <person name="Rouws L."/>
            <person name="Barauna A."/>
            <person name="Beukes C."/>
            <person name="Rouws J.R.C."/>
            <person name="De Faria S.M."/>
            <person name="Gross E."/>
            <person name="Bueno Dos Reis Junior F."/>
            <person name="Simon M.F."/>
            <person name="Maluk M."/>
            <person name="Odee D.W."/>
            <person name="Kenicer G."/>
            <person name="Young J.P.W."/>
            <person name="Reis V.M."/>
            <person name="Zilli J."/>
            <person name="James E.K."/>
        </authorList>
    </citation>
    <scope>NUCLEOTIDE SEQUENCE</scope>
    <source>
        <strain evidence="1">EG181B</strain>
    </source>
</reference>